<accession>A0A3E3I3X5</accession>
<evidence type="ECO:0000313" key="2">
    <source>
        <dbReference type="EMBL" id="RGE59799.1"/>
    </source>
</evidence>
<protein>
    <submittedName>
        <fullName evidence="2">Uncharacterized protein</fullName>
    </submittedName>
</protein>
<gene>
    <name evidence="2" type="ORF">DXC51_13450</name>
</gene>
<evidence type="ECO:0000256" key="1">
    <source>
        <dbReference type="SAM" id="Coils"/>
    </source>
</evidence>
<feature type="coiled-coil region" evidence="1">
    <location>
        <begin position="25"/>
        <end position="59"/>
    </location>
</feature>
<name>A0A3E3I3X5_9FIRM</name>
<keyword evidence="1" id="KW-0175">Coiled coil</keyword>
<dbReference type="Gene3D" id="1.20.5.340">
    <property type="match status" value="1"/>
</dbReference>
<organism evidence="2 3">
    <name type="scientific">Eisenbergiella massiliensis</name>
    <dbReference type="NCBI Taxonomy" id="1720294"/>
    <lineage>
        <taxon>Bacteria</taxon>
        <taxon>Bacillati</taxon>
        <taxon>Bacillota</taxon>
        <taxon>Clostridia</taxon>
        <taxon>Lachnospirales</taxon>
        <taxon>Lachnospiraceae</taxon>
        <taxon>Eisenbergiella</taxon>
    </lineage>
</organism>
<sequence length="93" mass="10722">MDEKVLINVLSGLLDEKLQPVHNRLDRLEGRLDGMDSRLDRVESEIGALKEGQQKLRQELKRVSDKVYETYELALENWGQVQESKARLTALES</sequence>
<evidence type="ECO:0000313" key="3">
    <source>
        <dbReference type="Proteomes" id="UP000260812"/>
    </source>
</evidence>
<dbReference type="AlphaFoldDB" id="A0A3E3I3X5"/>
<dbReference type="RefSeq" id="WP_051358328.1">
    <property type="nucleotide sequence ID" value="NZ_CANNOQ010000308.1"/>
</dbReference>
<dbReference type="SUPFAM" id="SSF57997">
    <property type="entry name" value="Tropomyosin"/>
    <property type="match status" value="1"/>
</dbReference>
<reference evidence="2" key="1">
    <citation type="submission" date="2018-08" db="EMBL/GenBank/DDBJ databases">
        <title>A genome reference for cultivated species of the human gut microbiota.</title>
        <authorList>
            <person name="Zou Y."/>
            <person name="Xue W."/>
            <person name="Luo G."/>
        </authorList>
    </citation>
    <scope>NUCLEOTIDE SEQUENCE [LARGE SCALE GENOMIC DNA]</scope>
    <source>
        <strain evidence="2">TF05-5AC</strain>
    </source>
</reference>
<comment type="caution">
    <text evidence="2">The sequence shown here is derived from an EMBL/GenBank/DDBJ whole genome shotgun (WGS) entry which is preliminary data.</text>
</comment>
<dbReference type="EMBL" id="QVLV01000008">
    <property type="protein sequence ID" value="RGE59799.1"/>
    <property type="molecule type" value="Genomic_DNA"/>
</dbReference>
<keyword evidence="3" id="KW-1185">Reference proteome</keyword>
<dbReference type="GeneID" id="97987849"/>
<proteinExistence type="predicted"/>
<dbReference type="Proteomes" id="UP000260812">
    <property type="component" value="Unassembled WGS sequence"/>
</dbReference>